<evidence type="ECO:0000256" key="3">
    <source>
        <dbReference type="ARBA" id="ARBA00022525"/>
    </source>
</evidence>
<dbReference type="InterPro" id="IPR038479">
    <property type="entry name" value="Transthyretin-like_sf"/>
</dbReference>
<protein>
    <submittedName>
        <fullName evidence="8">Transthyretin-like family protein</fullName>
    </submittedName>
</protein>
<evidence type="ECO:0000256" key="1">
    <source>
        <dbReference type="ARBA" id="ARBA00004613"/>
    </source>
</evidence>
<reference evidence="8" key="1">
    <citation type="submission" date="2017-02" db="UniProtKB">
        <authorList>
            <consortium name="WormBaseParasite"/>
        </authorList>
    </citation>
    <scope>IDENTIFICATION</scope>
</reference>
<evidence type="ECO:0000256" key="4">
    <source>
        <dbReference type="ARBA" id="ARBA00022729"/>
    </source>
</evidence>
<gene>
    <name evidence="6" type="ORF">TCLT_LOCUS6679</name>
</gene>
<feature type="chain" id="PRO_5043126551" evidence="5">
    <location>
        <begin position="20"/>
        <end position="163"/>
    </location>
</feature>
<name>A0A0N5D1G5_THECL</name>
<dbReference type="OMA" id="IRGIFRC"/>
<organism evidence="8">
    <name type="scientific">Thelazia callipaeda</name>
    <name type="common">Oriental eyeworm</name>
    <name type="synonym">Parasitic nematode</name>
    <dbReference type="NCBI Taxonomy" id="103827"/>
    <lineage>
        <taxon>Eukaryota</taxon>
        <taxon>Metazoa</taxon>
        <taxon>Ecdysozoa</taxon>
        <taxon>Nematoda</taxon>
        <taxon>Chromadorea</taxon>
        <taxon>Rhabditida</taxon>
        <taxon>Spirurina</taxon>
        <taxon>Spiruromorpha</taxon>
        <taxon>Thelazioidea</taxon>
        <taxon>Thelaziidae</taxon>
        <taxon>Thelazia</taxon>
    </lineage>
</organism>
<dbReference type="GO" id="GO:0009986">
    <property type="term" value="C:cell surface"/>
    <property type="evidence" value="ECO:0007669"/>
    <property type="project" value="InterPro"/>
</dbReference>
<evidence type="ECO:0000313" key="8">
    <source>
        <dbReference type="WBParaSite" id="TCLT_0000669001-mRNA-1"/>
    </source>
</evidence>
<evidence type="ECO:0000313" key="7">
    <source>
        <dbReference type="Proteomes" id="UP000276776"/>
    </source>
</evidence>
<dbReference type="InterPro" id="IPR001534">
    <property type="entry name" value="Transthyretin-like"/>
</dbReference>
<dbReference type="STRING" id="103827.A0A0N5D1G5"/>
<dbReference type="EMBL" id="UYYF01004435">
    <property type="protein sequence ID" value="VDN04054.1"/>
    <property type="molecule type" value="Genomic_DNA"/>
</dbReference>
<evidence type="ECO:0000256" key="2">
    <source>
        <dbReference type="ARBA" id="ARBA00010112"/>
    </source>
</evidence>
<dbReference type="Proteomes" id="UP000276776">
    <property type="component" value="Unassembled WGS sequence"/>
</dbReference>
<reference evidence="6 7" key="2">
    <citation type="submission" date="2018-11" db="EMBL/GenBank/DDBJ databases">
        <authorList>
            <consortium name="Pathogen Informatics"/>
        </authorList>
    </citation>
    <scope>NUCLEOTIDE SEQUENCE [LARGE SCALE GENOMIC DNA]</scope>
</reference>
<dbReference type="OrthoDB" id="5842650at2759"/>
<evidence type="ECO:0000313" key="6">
    <source>
        <dbReference type="EMBL" id="VDN04054.1"/>
    </source>
</evidence>
<sequence>MLLCLTLISSLFFIDKLSAFWKQSIQVKGIFTCGEEIPRNATIELWEEDFPLLNSIFQYLSIESEDSDDKLASVHPNENGAFVINATHEEITALSLYLVVYHQCELINHYNYTLFQKNETESWRRFILRIPQQYATFGDTAKQSFNLGVWNLQSRFLVNALFF</sequence>
<dbReference type="PANTHER" id="PTHR21700">
    <property type="entry name" value="TRANSTHYRETIN-LIKE FAMILY PROTEIN-RELATED"/>
    <property type="match status" value="1"/>
</dbReference>
<keyword evidence="4 5" id="KW-0732">Signal</keyword>
<feature type="signal peptide" evidence="5">
    <location>
        <begin position="1"/>
        <end position="19"/>
    </location>
</feature>
<dbReference type="WBParaSite" id="TCLT_0000669001-mRNA-1">
    <property type="protein sequence ID" value="TCLT_0000669001-mRNA-1"/>
    <property type="gene ID" value="TCLT_0000669001"/>
</dbReference>
<comment type="subcellular location">
    <subcellularLocation>
        <location evidence="1">Secreted</location>
    </subcellularLocation>
</comment>
<dbReference type="Gene3D" id="2.60.40.3330">
    <property type="match status" value="1"/>
</dbReference>
<proteinExistence type="inferred from homology"/>
<comment type="similarity">
    <text evidence="2">Belongs to the nematode transthyretin-like family.</text>
</comment>
<dbReference type="AlphaFoldDB" id="A0A0N5D1G5"/>
<dbReference type="GO" id="GO:0005576">
    <property type="term" value="C:extracellular region"/>
    <property type="evidence" value="ECO:0007669"/>
    <property type="project" value="UniProtKB-SubCell"/>
</dbReference>
<evidence type="ECO:0000256" key="5">
    <source>
        <dbReference type="SAM" id="SignalP"/>
    </source>
</evidence>
<keyword evidence="3" id="KW-0964">Secreted</keyword>
<keyword evidence="7" id="KW-1185">Reference proteome</keyword>
<accession>A0A0N5D1G5</accession>
<dbReference type="Pfam" id="PF01060">
    <property type="entry name" value="TTR-52"/>
    <property type="match status" value="1"/>
</dbReference>